<dbReference type="InterPro" id="IPR011051">
    <property type="entry name" value="RmlC_Cupin_sf"/>
</dbReference>
<dbReference type="SUPFAM" id="SSF51182">
    <property type="entry name" value="RmlC-like cupins"/>
    <property type="match status" value="1"/>
</dbReference>
<keyword evidence="7" id="KW-1185">Reference proteome</keyword>
<dbReference type="Gene3D" id="2.60.120.10">
    <property type="entry name" value="Jelly Rolls"/>
    <property type="match status" value="2"/>
</dbReference>
<dbReference type="EMBL" id="JAMZMM010000191">
    <property type="protein sequence ID" value="MCP2730344.1"/>
    <property type="molecule type" value="Genomic_DNA"/>
</dbReference>
<dbReference type="PANTHER" id="PTHR43212">
    <property type="entry name" value="QUERCETIN 2,3-DIOXYGENASE"/>
    <property type="match status" value="1"/>
</dbReference>
<proteinExistence type="inferred from homology"/>
<gene>
    <name evidence="6" type="ORF">NJ959_18085</name>
</gene>
<organism evidence="6 7">
    <name type="scientific">Limnofasciculus baicalensis BBK-W-15</name>
    <dbReference type="NCBI Taxonomy" id="2699891"/>
    <lineage>
        <taxon>Bacteria</taxon>
        <taxon>Bacillati</taxon>
        <taxon>Cyanobacteriota</taxon>
        <taxon>Cyanophyceae</taxon>
        <taxon>Coleofasciculales</taxon>
        <taxon>Coleofasciculaceae</taxon>
        <taxon>Limnofasciculus</taxon>
        <taxon>Limnofasciculus baicalensis</taxon>
    </lineage>
</organism>
<evidence type="ECO:0000256" key="1">
    <source>
        <dbReference type="ARBA" id="ARBA00008416"/>
    </source>
</evidence>
<dbReference type="Pfam" id="PF02678">
    <property type="entry name" value="Pirin"/>
    <property type="match status" value="1"/>
</dbReference>
<feature type="domain" description="Quercetin 2,3-dioxygenase C-terminal cupin" evidence="5">
    <location>
        <begin position="146"/>
        <end position="231"/>
    </location>
</feature>
<dbReference type="AlphaFoldDB" id="A0AAE3GU20"/>
<dbReference type="InterPro" id="IPR014710">
    <property type="entry name" value="RmlC-like_jellyroll"/>
</dbReference>
<dbReference type="InterPro" id="IPR041602">
    <property type="entry name" value="Quercetinase_C"/>
</dbReference>
<evidence type="ECO:0000259" key="5">
    <source>
        <dbReference type="Pfam" id="PF17954"/>
    </source>
</evidence>
<dbReference type="InterPro" id="IPR012093">
    <property type="entry name" value="Pirin"/>
</dbReference>
<dbReference type="GO" id="GO:0046872">
    <property type="term" value="F:metal ion binding"/>
    <property type="evidence" value="ECO:0007669"/>
    <property type="project" value="UniProtKB-KW"/>
</dbReference>
<dbReference type="Pfam" id="PF17954">
    <property type="entry name" value="Pirin_C_2"/>
    <property type="match status" value="1"/>
</dbReference>
<dbReference type="InterPro" id="IPR003829">
    <property type="entry name" value="Pirin_N_dom"/>
</dbReference>
<comment type="caution">
    <text evidence="6">The sequence shown here is derived from an EMBL/GenBank/DDBJ whole genome shotgun (WGS) entry which is preliminary data.</text>
</comment>
<sequence>MIKLRQSQQRGHAIHSWLDSYHTFSFANYYNPEYMGFRALRVINEDKIIPSAGFDTHGHKDMEIITYVLEGELEHKDSIGNGSIIYPGDVQRMSAGTGIFHSEFNHSQTQPVHLLQIWLLPETNGISPSYEQDNFAIAKNPGKLHLLAARDGREGAVTVHQDVYLYGGILGKRDRISHILEPQRHAWVQVARGGINLNGLSLNQGDGAAISDETNIVIQGTTDAEILLFDLA</sequence>
<dbReference type="RefSeq" id="WP_254013105.1">
    <property type="nucleotide sequence ID" value="NZ_JAMZMM010000191.1"/>
</dbReference>
<dbReference type="PIRSF" id="PIRSF006232">
    <property type="entry name" value="Pirin"/>
    <property type="match status" value="1"/>
</dbReference>
<feature type="binding site" evidence="2">
    <location>
        <position position="103"/>
    </location>
    <ligand>
        <name>Fe cation</name>
        <dbReference type="ChEBI" id="CHEBI:24875"/>
    </ligand>
</feature>
<evidence type="ECO:0000259" key="4">
    <source>
        <dbReference type="Pfam" id="PF02678"/>
    </source>
</evidence>
<feature type="binding site" evidence="2">
    <location>
        <position position="59"/>
    </location>
    <ligand>
        <name>Fe cation</name>
        <dbReference type="ChEBI" id="CHEBI:24875"/>
    </ligand>
</feature>
<reference evidence="6" key="1">
    <citation type="submission" date="2022-06" db="EMBL/GenBank/DDBJ databases">
        <title>New cyanobacteria of genus Symplocastrum in benthos of Lake Baikal.</title>
        <authorList>
            <person name="Sorokovikova E."/>
            <person name="Tikhonova I."/>
            <person name="Krasnopeev A."/>
            <person name="Evseev P."/>
            <person name="Gladkikh A."/>
            <person name="Belykh O."/>
        </authorList>
    </citation>
    <scope>NUCLEOTIDE SEQUENCE</scope>
    <source>
        <strain evidence="6">BBK-W-15</strain>
    </source>
</reference>
<dbReference type="Proteomes" id="UP001204953">
    <property type="component" value="Unassembled WGS sequence"/>
</dbReference>
<keyword evidence="2" id="KW-0408">Iron</keyword>
<dbReference type="CDD" id="cd20311">
    <property type="entry name" value="cupin_Yhhw_C"/>
    <property type="match status" value="1"/>
</dbReference>
<name>A0AAE3GU20_9CYAN</name>
<dbReference type="PANTHER" id="PTHR43212:SF3">
    <property type="entry name" value="QUERCETIN 2,3-DIOXYGENASE"/>
    <property type="match status" value="1"/>
</dbReference>
<protein>
    <submittedName>
        <fullName evidence="6">Pirin family protein</fullName>
    </submittedName>
</protein>
<evidence type="ECO:0000313" key="7">
    <source>
        <dbReference type="Proteomes" id="UP001204953"/>
    </source>
</evidence>
<feature type="binding site" evidence="2">
    <location>
        <position position="57"/>
    </location>
    <ligand>
        <name>Fe cation</name>
        <dbReference type="ChEBI" id="CHEBI:24875"/>
    </ligand>
</feature>
<comment type="similarity">
    <text evidence="1 3">Belongs to the pirin family.</text>
</comment>
<comment type="cofactor">
    <cofactor evidence="2">
        <name>Fe cation</name>
        <dbReference type="ChEBI" id="CHEBI:24875"/>
    </cofactor>
    <text evidence="2">Binds 1 Fe cation per subunit.</text>
</comment>
<dbReference type="CDD" id="cd02910">
    <property type="entry name" value="cupin_Yhhw_N"/>
    <property type="match status" value="1"/>
</dbReference>
<feature type="binding site" evidence="2">
    <location>
        <position position="101"/>
    </location>
    <ligand>
        <name>Fe cation</name>
        <dbReference type="ChEBI" id="CHEBI:24875"/>
    </ligand>
</feature>
<feature type="domain" description="Pirin N-terminal" evidence="4">
    <location>
        <begin position="5"/>
        <end position="119"/>
    </location>
</feature>
<evidence type="ECO:0000256" key="3">
    <source>
        <dbReference type="RuleBase" id="RU003457"/>
    </source>
</evidence>
<accession>A0AAE3GU20</accession>
<keyword evidence="2" id="KW-0479">Metal-binding</keyword>
<evidence type="ECO:0000313" key="6">
    <source>
        <dbReference type="EMBL" id="MCP2730344.1"/>
    </source>
</evidence>
<evidence type="ECO:0000256" key="2">
    <source>
        <dbReference type="PIRSR" id="PIRSR006232-1"/>
    </source>
</evidence>